<dbReference type="Gene3D" id="3.40.30.10">
    <property type="entry name" value="Glutaredoxin"/>
    <property type="match status" value="1"/>
</dbReference>
<proteinExistence type="predicted"/>
<dbReference type="NCBIfam" id="TIGR00412">
    <property type="entry name" value="redox_disulf_2"/>
    <property type="match status" value="1"/>
</dbReference>
<dbReference type="SUPFAM" id="SSF52833">
    <property type="entry name" value="Thioredoxin-like"/>
    <property type="match status" value="1"/>
</dbReference>
<evidence type="ECO:0000313" key="5">
    <source>
        <dbReference type="Proteomes" id="UP000016562"/>
    </source>
</evidence>
<dbReference type="STRING" id="1219080.VEZ01S_25_00130"/>
<protein>
    <recommendedName>
        <fullName evidence="3">Thioredoxin-like fold domain-containing protein</fullName>
    </recommendedName>
</protein>
<dbReference type="Pfam" id="PF13192">
    <property type="entry name" value="Thioredoxin_3"/>
    <property type="match status" value="1"/>
</dbReference>
<gene>
    <name evidence="4" type="ORF">VEZ01S_25_00130</name>
</gene>
<dbReference type="OrthoDB" id="9800630at2"/>
<feature type="active site" description="Nucleophile" evidence="1">
    <location>
        <position position="14"/>
    </location>
</feature>
<sequence>MKNIKVYGSGCRNCVTTAERLSQVAQELAQEVKIDKVTDLEAIMTAGVLSTPGIEIDGVVKHTGSVPSIELVRELLK</sequence>
<feature type="domain" description="Thioredoxin-like fold" evidence="3">
    <location>
        <begin position="3"/>
        <end position="77"/>
    </location>
</feature>
<dbReference type="PANTHER" id="PTHR36450:SF1">
    <property type="entry name" value="THIOREDOXIN"/>
    <property type="match status" value="1"/>
</dbReference>
<organism evidence="4 5">
    <name type="scientific">Vibrio ezurae NBRC 102218</name>
    <dbReference type="NCBI Taxonomy" id="1219080"/>
    <lineage>
        <taxon>Bacteria</taxon>
        <taxon>Pseudomonadati</taxon>
        <taxon>Pseudomonadota</taxon>
        <taxon>Gammaproteobacteria</taxon>
        <taxon>Vibrionales</taxon>
        <taxon>Vibrionaceae</taxon>
        <taxon>Vibrio</taxon>
    </lineage>
</organism>
<feature type="disulfide bond" description="Redox-active" evidence="2">
    <location>
        <begin position="11"/>
        <end position="14"/>
    </location>
</feature>
<keyword evidence="5" id="KW-1185">Reference proteome</keyword>
<evidence type="ECO:0000256" key="1">
    <source>
        <dbReference type="PIRSR" id="PIRSR037031-50"/>
    </source>
</evidence>
<evidence type="ECO:0000313" key="4">
    <source>
        <dbReference type="EMBL" id="GAD80130.1"/>
    </source>
</evidence>
<keyword evidence="2" id="KW-1015">Disulfide bond</keyword>
<keyword evidence="2" id="KW-0676">Redox-active center</keyword>
<reference evidence="4 5" key="1">
    <citation type="submission" date="2013-09" db="EMBL/GenBank/DDBJ databases">
        <title>Whole genome shotgun sequence of Vibrio ezurae NBRC 102218.</title>
        <authorList>
            <person name="Yoshida I."/>
            <person name="Hosoyama A."/>
            <person name="Numata M."/>
            <person name="Hashimoto M."/>
            <person name="Hosoyama Y."/>
            <person name="Tsuchikane K."/>
            <person name="Noguchi M."/>
            <person name="Hirakata S."/>
            <person name="Ichikawa N."/>
            <person name="Ohji S."/>
            <person name="Yamazoe A."/>
            <person name="Fujita N."/>
        </authorList>
    </citation>
    <scope>NUCLEOTIDE SEQUENCE [LARGE SCALE GENOMIC DNA]</scope>
    <source>
        <strain evidence="4 5">NBRC 102218</strain>
    </source>
</reference>
<evidence type="ECO:0000259" key="3">
    <source>
        <dbReference type="Pfam" id="PF13192"/>
    </source>
</evidence>
<dbReference type="AlphaFoldDB" id="U3B2E6"/>
<dbReference type="InterPro" id="IPR012336">
    <property type="entry name" value="Thioredoxin-like_fold"/>
</dbReference>
<dbReference type="Proteomes" id="UP000016562">
    <property type="component" value="Unassembled WGS sequence"/>
</dbReference>
<dbReference type="InterPro" id="IPR005243">
    <property type="entry name" value="THIRX-like_proc"/>
</dbReference>
<feature type="active site" description="Nucleophile" evidence="1">
    <location>
        <position position="11"/>
    </location>
</feature>
<accession>U3B2E6</accession>
<name>U3B2E6_9VIBR</name>
<comment type="caution">
    <text evidence="4">The sequence shown here is derived from an EMBL/GenBank/DDBJ whole genome shotgun (WGS) entry which is preliminary data.</text>
</comment>
<dbReference type="RefSeq" id="WP_021713838.1">
    <property type="nucleotide sequence ID" value="NZ_BATM01000025.1"/>
</dbReference>
<dbReference type="PANTHER" id="PTHR36450">
    <property type="entry name" value="THIOREDOXIN"/>
    <property type="match status" value="1"/>
</dbReference>
<evidence type="ECO:0000256" key="2">
    <source>
        <dbReference type="PIRSR" id="PIRSR037031-51"/>
    </source>
</evidence>
<dbReference type="InterPro" id="IPR036249">
    <property type="entry name" value="Thioredoxin-like_sf"/>
</dbReference>
<dbReference type="PIRSF" id="PIRSF037031">
    <property type="entry name" value="Redox_disulphide_2"/>
    <property type="match status" value="1"/>
</dbReference>
<dbReference type="EMBL" id="BATM01000025">
    <property type="protein sequence ID" value="GAD80130.1"/>
    <property type="molecule type" value="Genomic_DNA"/>
</dbReference>
<dbReference type="eggNOG" id="COG0526">
    <property type="taxonomic scope" value="Bacteria"/>
</dbReference>